<name>U6GNP3_EIMAC</name>
<sequence>MQPPGCSGPGGFYGPPSLAYMQPQGPYSAAPQAQREQQSEPSVQTCVRDSVRLLGEAVAVLEGVRLLGSQLLQWGGELNQVVQSVIPAALILQLGSWLYTRTIGASRRHTLSKMHKAWREASGVDIPSYRRTLHATSSNRSSSSSGSSRWLSTLRDFSALLALIIVASELYIHFSVYRRLVSRLRVLTARKRGLVAAASCSCSSSNSSSSTCSSCSKCME</sequence>
<evidence type="ECO:0000313" key="2">
    <source>
        <dbReference type="EMBL" id="CDI80224.1"/>
    </source>
</evidence>
<reference evidence="2" key="2">
    <citation type="submission" date="2013-10" db="EMBL/GenBank/DDBJ databases">
        <authorList>
            <person name="Aslett M."/>
        </authorList>
    </citation>
    <scope>NUCLEOTIDE SEQUENCE</scope>
    <source>
        <strain evidence="2">Houghton</strain>
    </source>
</reference>
<dbReference type="OMA" id="VQTCVRD"/>
<evidence type="ECO:0000256" key="1">
    <source>
        <dbReference type="SAM" id="Phobius"/>
    </source>
</evidence>
<keyword evidence="3" id="KW-1185">Reference proteome</keyword>
<keyword evidence="1" id="KW-1133">Transmembrane helix</keyword>
<dbReference type="AlphaFoldDB" id="U6GNP3"/>
<dbReference type="OrthoDB" id="346484at2759"/>
<reference evidence="2" key="1">
    <citation type="submission" date="2013-10" db="EMBL/GenBank/DDBJ databases">
        <title>Genomic analysis of the causative agents of coccidiosis in chickens.</title>
        <authorList>
            <person name="Reid A.J."/>
            <person name="Blake D."/>
            <person name="Billington K."/>
            <person name="Browne H."/>
            <person name="Dunn M."/>
            <person name="Hung S."/>
            <person name="Kawahara F."/>
            <person name="Miranda-Saavedra D."/>
            <person name="Mourier T."/>
            <person name="Nagra H."/>
            <person name="Otto T.D."/>
            <person name="Rawlings N."/>
            <person name="Sanchez A."/>
            <person name="Sanders M."/>
            <person name="Subramaniam C."/>
            <person name="Tay Y."/>
            <person name="Dear P."/>
            <person name="Doerig C."/>
            <person name="Gruber A."/>
            <person name="Parkinson J."/>
            <person name="Shirley M."/>
            <person name="Wan K.L."/>
            <person name="Berriman M."/>
            <person name="Tomley F."/>
            <person name="Pain A."/>
        </authorList>
    </citation>
    <scope>NUCLEOTIDE SEQUENCE</scope>
    <source>
        <strain evidence="2">Houghton</strain>
    </source>
</reference>
<dbReference type="Proteomes" id="UP000018050">
    <property type="component" value="Unassembled WGS sequence"/>
</dbReference>
<organism evidence="2 3">
    <name type="scientific">Eimeria acervulina</name>
    <name type="common">Coccidian parasite</name>
    <dbReference type="NCBI Taxonomy" id="5801"/>
    <lineage>
        <taxon>Eukaryota</taxon>
        <taxon>Sar</taxon>
        <taxon>Alveolata</taxon>
        <taxon>Apicomplexa</taxon>
        <taxon>Conoidasida</taxon>
        <taxon>Coccidia</taxon>
        <taxon>Eucoccidiorida</taxon>
        <taxon>Eimeriorina</taxon>
        <taxon>Eimeriidae</taxon>
        <taxon>Eimeria</taxon>
    </lineage>
</organism>
<dbReference type="VEuPathDB" id="ToxoDB:EAH_00049930"/>
<dbReference type="RefSeq" id="XP_013249780.1">
    <property type="nucleotide sequence ID" value="XM_013394326.1"/>
</dbReference>
<proteinExistence type="predicted"/>
<evidence type="ECO:0000313" key="3">
    <source>
        <dbReference type="Proteomes" id="UP000018050"/>
    </source>
</evidence>
<keyword evidence="1" id="KW-0472">Membrane</keyword>
<dbReference type="GeneID" id="25273063"/>
<dbReference type="EMBL" id="HG671161">
    <property type="protein sequence ID" value="CDI80224.1"/>
    <property type="molecule type" value="Genomic_DNA"/>
</dbReference>
<feature type="transmembrane region" description="Helical" evidence="1">
    <location>
        <begin position="157"/>
        <end position="177"/>
    </location>
</feature>
<protein>
    <submittedName>
        <fullName evidence="2">Uncharacterized protein</fullName>
    </submittedName>
</protein>
<keyword evidence="1" id="KW-0812">Transmembrane</keyword>
<gene>
    <name evidence="2" type="ORF">EAH_00049930</name>
</gene>
<accession>U6GNP3</accession>